<dbReference type="EMBL" id="AP023361">
    <property type="protein sequence ID" value="BCJ89599.1"/>
    <property type="molecule type" value="Genomic_DNA"/>
</dbReference>
<evidence type="ECO:0000256" key="1">
    <source>
        <dbReference type="SAM" id="Phobius"/>
    </source>
</evidence>
<sequence>MTTESGQRRHYVKDKPLFLSGLMFAAIGALVLVLVRDYPMGKASNMGPGYFPAALALLLCCIGLLSVVLSIKSAKQQDIPEWPALPAIAIAAGVLAFGLLVTKFGLVIASTVLLLILSYNRITTRPIEFILLTIGLVAFASFLFVKALGIPLDLWP</sequence>
<reference evidence="3 4" key="1">
    <citation type="submission" date="2020-08" db="EMBL/GenBank/DDBJ databases">
        <title>Genome sequence of Rhizobiales bacterium strain IZ6.</title>
        <authorList>
            <person name="Nakai R."/>
            <person name="Naganuma T."/>
        </authorList>
    </citation>
    <scope>NUCLEOTIDE SEQUENCE [LARGE SCALE GENOMIC DNA]</scope>
    <source>
        <strain evidence="3 4">IZ6</strain>
    </source>
</reference>
<organism evidence="3 4">
    <name type="scientific">Terrihabitans soli</name>
    <dbReference type="NCBI Taxonomy" id="708113"/>
    <lineage>
        <taxon>Bacteria</taxon>
        <taxon>Pseudomonadati</taxon>
        <taxon>Pseudomonadota</taxon>
        <taxon>Alphaproteobacteria</taxon>
        <taxon>Hyphomicrobiales</taxon>
        <taxon>Terrihabitans</taxon>
    </lineage>
</organism>
<evidence type="ECO:0000259" key="2">
    <source>
        <dbReference type="Pfam" id="PF07331"/>
    </source>
</evidence>
<evidence type="ECO:0000313" key="3">
    <source>
        <dbReference type="EMBL" id="BCJ89599.1"/>
    </source>
</evidence>
<feature type="transmembrane region" description="Helical" evidence="1">
    <location>
        <begin position="129"/>
        <end position="150"/>
    </location>
</feature>
<gene>
    <name evidence="3" type="ORF">IZ6_03340</name>
</gene>
<dbReference type="Pfam" id="PF07331">
    <property type="entry name" value="TctB"/>
    <property type="match status" value="1"/>
</dbReference>
<feature type="transmembrane region" description="Helical" evidence="1">
    <location>
        <begin position="17"/>
        <end position="38"/>
    </location>
</feature>
<dbReference type="AlphaFoldDB" id="A0A6S6QL46"/>
<keyword evidence="1" id="KW-0812">Transmembrane</keyword>
<dbReference type="KEGG" id="tso:IZ6_03340"/>
<dbReference type="RefSeq" id="WP_222876298.1">
    <property type="nucleotide sequence ID" value="NZ_AP023361.1"/>
</dbReference>
<evidence type="ECO:0000313" key="4">
    <source>
        <dbReference type="Proteomes" id="UP000515317"/>
    </source>
</evidence>
<feature type="transmembrane region" description="Helical" evidence="1">
    <location>
        <begin position="84"/>
        <end position="117"/>
    </location>
</feature>
<keyword evidence="1" id="KW-0472">Membrane</keyword>
<dbReference type="InterPro" id="IPR009936">
    <property type="entry name" value="DUF1468"/>
</dbReference>
<dbReference type="Proteomes" id="UP000515317">
    <property type="component" value="Chromosome"/>
</dbReference>
<keyword evidence="1" id="KW-1133">Transmembrane helix</keyword>
<feature type="transmembrane region" description="Helical" evidence="1">
    <location>
        <begin position="50"/>
        <end position="72"/>
    </location>
</feature>
<protein>
    <submittedName>
        <fullName evidence="3">Tripartite tricarboxylate transporter TctB</fullName>
    </submittedName>
</protein>
<proteinExistence type="predicted"/>
<accession>A0A6S6QL46</accession>
<name>A0A6S6QL46_9HYPH</name>
<feature type="domain" description="DUF1468" evidence="2">
    <location>
        <begin position="19"/>
        <end position="152"/>
    </location>
</feature>
<keyword evidence="4" id="KW-1185">Reference proteome</keyword>